<comment type="subcellular location">
    <subcellularLocation>
        <location evidence="1">Cell envelope</location>
    </subcellularLocation>
</comment>
<feature type="compositionally biased region" description="Low complexity" evidence="4">
    <location>
        <begin position="35"/>
        <end position="52"/>
    </location>
</feature>
<accession>A0A0M2NI48</accession>
<reference evidence="7 8" key="1">
    <citation type="submission" date="2015-04" db="EMBL/GenBank/DDBJ databases">
        <title>Draft genome sequence of bacteremic isolate Catabacter hongkongensis type strain HKU16T.</title>
        <authorList>
            <person name="Lau S.K."/>
            <person name="Teng J.L."/>
            <person name="Huang Y."/>
            <person name="Curreem S.O."/>
            <person name="Tsui S.K."/>
            <person name="Woo P.C."/>
        </authorList>
    </citation>
    <scope>NUCLEOTIDE SEQUENCE [LARGE SCALE GENOMIC DNA]</scope>
    <source>
        <strain evidence="7 8">HKU16</strain>
    </source>
</reference>
<dbReference type="CDD" id="cd06309">
    <property type="entry name" value="PBP1_galactofuranose_YtfQ-like"/>
    <property type="match status" value="1"/>
</dbReference>
<evidence type="ECO:0000259" key="6">
    <source>
        <dbReference type="Pfam" id="PF13407"/>
    </source>
</evidence>
<proteinExistence type="inferred from homology"/>
<evidence type="ECO:0000256" key="1">
    <source>
        <dbReference type="ARBA" id="ARBA00004196"/>
    </source>
</evidence>
<keyword evidence="3 5" id="KW-0732">Signal</keyword>
<dbReference type="GO" id="GO:0030246">
    <property type="term" value="F:carbohydrate binding"/>
    <property type="evidence" value="ECO:0007669"/>
    <property type="project" value="UniProtKB-ARBA"/>
</dbReference>
<organism evidence="7 8">
    <name type="scientific">Christensenella hongkongensis</name>
    <dbReference type="NCBI Taxonomy" id="270498"/>
    <lineage>
        <taxon>Bacteria</taxon>
        <taxon>Bacillati</taxon>
        <taxon>Bacillota</taxon>
        <taxon>Clostridia</taxon>
        <taxon>Christensenellales</taxon>
        <taxon>Christensenellaceae</taxon>
        <taxon>Christensenella</taxon>
    </lineage>
</organism>
<dbReference type="PANTHER" id="PTHR46847">
    <property type="entry name" value="D-ALLOSE-BINDING PERIPLASMIC PROTEIN-RELATED"/>
    <property type="match status" value="1"/>
</dbReference>
<sequence length="362" mass="38254">MKKMKTLACLALVVVMALTLFVACSTPAATESTAPSASAEASQEASASASAEPSKEAGTTASNVTWPSKEDLFVGYSQADLASTWRTVESDDMQAVADERGYKIAITNAEGDTERQISDVESLLAQGCNVMVITAIDADAIQPALDACKEKGVPVIMKSRGSNGTPGEDYATFIASDFVWEGEQAGNWIANACKEKGIDPVKVVEIQGIIGGTDVRDRGQGFANAAETAGNFEVVAQQSANFSRPEAQEVVQNILQSSGGDIDAIYCQNDEMALGASLALQAAGKKVGEDVFLVGVDGMKEALDAIKNGTLSATVTCNPRFASTLFDTIEKAMNGEQIDTFIPVEDKVIDKTNVDEYYEYGF</sequence>
<name>A0A0M2NI48_9FIRM</name>
<feature type="domain" description="Periplasmic binding protein" evidence="6">
    <location>
        <begin position="75"/>
        <end position="320"/>
    </location>
</feature>
<feature type="region of interest" description="Disordered" evidence="4">
    <location>
        <begin position="35"/>
        <end position="63"/>
    </location>
</feature>
<dbReference type="InterPro" id="IPR025997">
    <property type="entry name" value="SBP_2_dom"/>
</dbReference>
<evidence type="ECO:0000256" key="2">
    <source>
        <dbReference type="ARBA" id="ARBA00007639"/>
    </source>
</evidence>
<dbReference type="PROSITE" id="PS51257">
    <property type="entry name" value="PROKAR_LIPOPROTEIN"/>
    <property type="match status" value="1"/>
</dbReference>
<feature type="signal peptide" evidence="5">
    <location>
        <begin position="1"/>
        <end position="28"/>
    </location>
</feature>
<evidence type="ECO:0000256" key="4">
    <source>
        <dbReference type="SAM" id="MobiDB-lite"/>
    </source>
</evidence>
<dbReference type="OrthoDB" id="9784962at2"/>
<evidence type="ECO:0000313" key="7">
    <source>
        <dbReference type="EMBL" id="KKI50097.1"/>
    </source>
</evidence>
<keyword evidence="8" id="KW-1185">Reference proteome</keyword>
<dbReference type="Pfam" id="PF13407">
    <property type="entry name" value="Peripla_BP_4"/>
    <property type="match status" value="1"/>
</dbReference>
<dbReference type="AlphaFoldDB" id="A0A0M2NI48"/>
<dbReference type="EMBL" id="LAYJ01000112">
    <property type="protein sequence ID" value="KKI50097.1"/>
    <property type="molecule type" value="Genomic_DNA"/>
</dbReference>
<dbReference type="Gene3D" id="3.40.50.2300">
    <property type="match status" value="2"/>
</dbReference>
<dbReference type="Proteomes" id="UP000034076">
    <property type="component" value="Unassembled WGS sequence"/>
</dbReference>
<dbReference type="SUPFAM" id="SSF53822">
    <property type="entry name" value="Periplasmic binding protein-like I"/>
    <property type="match status" value="1"/>
</dbReference>
<gene>
    <name evidence="7" type="ORF">CHK_2160</name>
</gene>
<evidence type="ECO:0000256" key="3">
    <source>
        <dbReference type="ARBA" id="ARBA00022729"/>
    </source>
</evidence>
<evidence type="ECO:0000256" key="5">
    <source>
        <dbReference type="SAM" id="SignalP"/>
    </source>
</evidence>
<dbReference type="InterPro" id="IPR028082">
    <property type="entry name" value="Peripla_BP_I"/>
</dbReference>
<comment type="similarity">
    <text evidence="2">Belongs to the bacterial solute-binding protein 2 family.</text>
</comment>
<protein>
    <submittedName>
        <fullName evidence="7">Ribose ABC transport system, periplasmic ribose-binding protein RbsB</fullName>
    </submittedName>
</protein>
<dbReference type="PANTHER" id="PTHR46847:SF3">
    <property type="entry name" value="GALACTOFURANOSE-BINDING PROTEIN YTFQ"/>
    <property type="match status" value="1"/>
</dbReference>
<dbReference type="RefSeq" id="WP_046443997.1">
    <property type="nucleotide sequence ID" value="NZ_LAYJ01000112.1"/>
</dbReference>
<comment type="caution">
    <text evidence="7">The sequence shown here is derived from an EMBL/GenBank/DDBJ whole genome shotgun (WGS) entry which is preliminary data.</text>
</comment>
<evidence type="ECO:0000313" key="8">
    <source>
        <dbReference type="Proteomes" id="UP000034076"/>
    </source>
</evidence>
<feature type="chain" id="PRO_5039717796" evidence="5">
    <location>
        <begin position="29"/>
        <end position="362"/>
    </location>
</feature>
<dbReference type="GO" id="GO:0030313">
    <property type="term" value="C:cell envelope"/>
    <property type="evidence" value="ECO:0007669"/>
    <property type="project" value="UniProtKB-SubCell"/>
</dbReference>
<dbReference type="STRING" id="270498.CHK_2160"/>